<protein>
    <submittedName>
        <fullName evidence="1">Terminase small subunit</fullName>
    </submittedName>
</protein>
<evidence type="ECO:0000313" key="1">
    <source>
        <dbReference type="EMBL" id="HJB56744.1"/>
    </source>
</evidence>
<name>A0A9D2S5E4_9FIRM</name>
<reference evidence="1" key="2">
    <citation type="submission" date="2021-04" db="EMBL/GenBank/DDBJ databases">
        <authorList>
            <person name="Gilroy R."/>
        </authorList>
    </citation>
    <scope>NUCLEOTIDE SEQUENCE</scope>
    <source>
        <strain evidence="1">CHK189-11263</strain>
    </source>
</reference>
<evidence type="ECO:0000313" key="2">
    <source>
        <dbReference type="Proteomes" id="UP000824208"/>
    </source>
</evidence>
<gene>
    <name evidence="1" type="ORF">H9714_04240</name>
</gene>
<dbReference type="Proteomes" id="UP000824208">
    <property type="component" value="Unassembled WGS sequence"/>
</dbReference>
<organism evidence="1 2">
    <name type="scientific">Candidatus Flavonifractor intestinipullorum</name>
    <dbReference type="NCBI Taxonomy" id="2838587"/>
    <lineage>
        <taxon>Bacteria</taxon>
        <taxon>Bacillati</taxon>
        <taxon>Bacillota</taxon>
        <taxon>Clostridia</taxon>
        <taxon>Eubacteriales</taxon>
        <taxon>Oscillospiraceae</taxon>
        <taxon>Flavonifractor</taxon>
    </lineage>
</organism>
<accession>A0A9D2S5E4</accession>
<comment type="caution">
    <text evidence="1">The sequence shown here is derived from an EMBL/GenBank/DDBJ whole genome shotgun (WGS) entry which is preliminary data.</text>
</comment>
<dbReference type="AlphaFoldDB" id="A0A9D2S5E4"/>
<reference evidence="1" key="1">
    <citation type="journal article" date="2021" name="PeerJ">
        <title>Extensive microbial diversity within the chicken gut microbiome revealed by metagenomics and culture.</title>
        <authorList>
            <person name="Gilroy R."/>
            <person name="Ravi A."/>
            <person name="Getino M."/>
            <person name="Pursley I."/>
            <person name="Horton D.L."/>
            <person name="Alikhan N.F."/>
            <person name="Baker D."/>
            <person name="Gharbi K."/>
            <person name="Hall N."/>
            <person name="Watson M."/>
            <person name="Adriaenssens E.M."/>
            <person name="Foster-Nyarko E."/>
            <person name="Jarju S."/>
            <person name="Secka A."/>
            <person name="Antonio M."/>
            <person name="Oren A."/>
            <person name="Chaudhuri R.R."/>
            <person name="La Ragione R."/>
            <person name="Hildebrand F."/>
            <person name="Pallen M.J."/>
        </authorList>
    </citation>
    <scope>NUCLEOTIDE SEQUENCE</scope>
    <source>
        <strain evidence="1">CHK189-11263</strain>
    </source>
</reference>
<dbReference type="EMBL" id="DWYC01000046">
    <property type="protein sequence ID" value="HJB56744.1"/>
    <property type="molecule type" value="Genomic_DNA"/>
</dbReference>
<sequence>MDTGQRDRRAIVRQLRRMLRAKPNDAVKLAFLDKTEGAELGRLDLTLLSEFKRSSTGVVEIKLQDRIKAMELLERLAGQGEDGASGAEAFYQALEQSAGWEECDGT</sequence>
<proteinExistence type="predicted"/>